<comment type="caution">
    <text evidence="1">The sequence shown here is derived from an EMBL/GenBank/DDBJ whole genome shotgun (WGS) entry which is preliminary data.</text>
</comment>
<keyword evidence="2" id="KW-1185">Reference proteome</keyword>
<dbReference type="EMBL" id="JAUEPS010000001">
    <property type="protein sequence ID" value="KAK0470113.1"/>
    <property type="molecule type" value="Genomic_DNA"/>
</dbReference>
<name>A0AA39TYK6_ARMTA</name>
<dbReference type="Proteomes" id="UP001175211">
    <property type="component" value="Unassembled WGS sequence"/>
</dbReference>
<evidence type="ECO:0000313" key="1">
    <source>
        <dbReference type="EMBL" id="KAK0470113.1"/>
    </source>
</evidence>
<reference evidence="1" key="1">
    <citation type="submission" date="2023-06" db="EMBL/GenBank/DDBJ databases">
        <authorList>
            <consortium name="Lawrence Berkeley National Laboratory"/>
            <person name="Ahrendt S."/>
            <person name="Sahu N."/>
            <person name="Indic B."/>
            <person name="Wong-Bajracharya J."/>
            <person name="Merenyi Z."/>
            <person name="Ke H.-M."/>
            <person name="Monk M."/>
            <person name="Kocsube S."/>
            <person name="Drula E."/>
            <person name="Lipzen A."/>
            <person name="Balint B."/>
            <person name="Henrissat B."/>
            <person name="Andreopoulos B."/>
            <person name="Martin F.M."/>
            <person name="Harder C.B."/>
            <person name="Rigling D."/>
            <person name="Ford K.L."/>
            <person name="Foster G.D."/>
            <person name="Pangilinan J."/>
            <person name="Papanicolaou A."/>
            <person name="Barry K."/>
            <person name="LaButti K."/>
            <person name="Viragh M."/>
            <person name="Koriabine M."/>
            <person name="Yan M."/>
            <person name="Riley R."/>
            <person name="Champramary S."/>
            <person name="Plett K.L."/>
            <person name="Tsai I.J."/>
            <person name="Slot J."/>
            <person name="Sipos G."/>
            <person name="Plett J."/>
            <person name="Nagy L.G."/>
            <person name="Grigoriev I.V."/>
        </authorList>
    </citation>
    <scope>NUCLEOTIDE SEQUENCE</scope>
    <source>
        <strain evidence="1">CCBAS 213</strain>
    </source>
</reference>
<dbReference type="AlphaFoldDB" id="A0AA39TYK6"/>
<gene>
    <name evidence="1" type="ORF">EV420DRAFT_1634538</name>
</gene>
<dbReference type="RefSeq" id="XP_060339906.1">
    <property type="nucleotide sequence ID" value="XM_060476331.1"/>
</dbReference>
<organism evidence="1 2">
    <name type="scientific">Armillaria tabescens</name>
    <name type="common">Ringless honey mushroom</name>
    <name type="synonym">Agaricus tabescens</name>
    <dbReference type="NCBI Taxonomy" id="1929756"/>
    <lineage>
        <taxon>Eukaryota</taxon>
        <taxon>Fungi</taxon>
        <taxon>Dikarya</taxon>
        <taxon>Basidiomycota</taxon>
        <taxon>Agaricomycotina</taxon>
        <taxon>Agaricomycetes</taxon>
        <taxon>Agaricomycetidae</taxon>
        <taxon>Agaricales</taxon>
        <taxon>Marasmiineae</taxon>
        <taxon>Physalacriaceae</taxon>
        <taxon>Desarmillaria</taxon>
    </lineage>
</organism>
<protein>
    <recommendedName>
        <fullName evidence="3">F-box domain-containing protein</fullName>
    </recommendedName>
</protein>
<evidence type="ECO:0008006" key="3">
    <source>
        <dbReference type="Google" id="ProtNLM"/>
    </source>
</evidence>
<sequence>MGSSTFECDCIPLSNLESLKRSNNAPLPAQADAIRGMIAQHKQDLGTLDLQVENMKGYKQYLLEQVTRVDGLIEEFHQQREKTCSAIQEEQMVLSPVRRLPAEVLSEIFFQTVEFPIKRTLTREESPHWSFHPAESTLMSVELVSKHWRRTVLSFPKLWSYVNILITEQSFKDDSHGIIRRVAQQLNRSKLYSLSLCISCSKETSSKFTHFPLALTTILLMVGSRTKELHLFVSSSMLSHFASLKLSFPLLDKLALLISDVPLPRLSQKRPWLLSNAPKLKKFEVIDVTFPSYLFRLPFHQIRHFKSEHIVTSTVSRGPAPFVSDLLDFLGAATDLETCVAELETGNSDASLVQSRVHVYPILCCRLNSLNLSSSFSKDHATKNAMKQFFNGLILPAVSSIKATCLVGHQEREEAVVFTSLRGLLERSKPPLTILHFTHGHILPDDLLHVLRITSTLEDLRLLDVGPGTITGEILDDLNASKENYTAPRLRTLHLSGELDFSTGSFVEMVESRWTLAENRLQRIDLCLFSANAEPNVEEATRLESLSVLHRHRAQGMSFTCKFR</sequence>
<proteinExistence type="predicted"/>
<accession>A0AA39TYK6</accession>
<evidence type="ECO:0000313" key="2">
    <source>
        <dbReference type="Proteomes" id="UP001175211"/>
    </source>
</evidence>
<dbReference type="GeneID" id="85359879"/>